<evidence type="ECO:0000256" key="1">
    <source>
        <dbReference type="ARBA" id="ARBA00004370"/>
    </source>
</evidence>
<dbReference type="GO" id="GO:0016020">
    <property type="term" value="C:membrane"/>
    <property type="evidence" value="ECO:0007669"/>
    <property type="project" value="UniProtKB-SubCell"/>
</dbReference>
<feature type="region of interest" description="Disordered" evidence="6">
    <location>
        <begin position="949"/>
        <end position="980"/>
    </location>
</feature>
<protein>
    <recommendedName>
        <fullName evidence="10">Bestrophin homolog</fullName>
    </recommendedName>
</protein>
<feature type="transmembrane region" description="Helical" evidence="7">
    <location>
        <begin position="270"/>
        <end position="293"/>
    </location>
</feature>
<feature type="region of interest" description="Disordered" evidence="6">
    <location>
        <begin position="549"/>
        <end position="646"/>
    </location>
</feature>
<keyword evidence="2 7" id="KW-0812">Transmembrane</keyword>
<feature type="region of interest" description="Disordered" evidence="6">
    <location>
        <begin position="1267"/>
        <end position="1288"/>
    </location>
</feature>
<keyword evidence="9" id="KW-1185">Reference proteome</keyword>
<dbReference type="Pfam" id="PF01062">
    <property type="entry name" value="Bestrophin"/>
    <property type="match status" value="2"/>
</dbReference>
<feature type="region of interest" description="Disordered" evidence="6">
    <location>
        <begin position="445"/>
        <end position="465"/>
    </location>
</feature>
<comment type="similarity">
    <text evidence="5">Belongs to the anion channel-forming bestrophin (TC 1.A.46) family. Calcium-sensitive chloride channel subfamily.</text>
</comment>
<comment type="subcellular location">
    <subcellularLocation>
        <location evidence="1">Membrane</location>
    </subcellularLocation>
</comment>
<name>A0A1B0AXS7_9MUSC</name>
<keyword evidence="3 7" id="KW-1133">Transmembrane helix</keyword>
<feature type="compositionally biased region" description="Basic and acidic residues" evidence="6">
    <location>
        <begin position="1277"/>
        <end position="1288"/>
    </location>
</feature>
<feature type="compositionally biased region" description="Basic and acidic residues" evidence="6">
    <location>
        <begin position="601"/>
        <end position="628"/>
    </location>
</feature>
<evidence type="ECO:0000256" key="7">
    <source>
        <dbReference type="SAM" id="Phobius"/>
    </source>
</evidence>
<feature type="transmembrane region" description="Helical" evidence="7">
    <location>
        <begin position="76"/>
        <end position="95"/>
    </location>
</feature>
<dbReference type="EMBL" id="JXJN01005374">
    <property type="status" value="NOT_ANNOTATED_CDS"/>
    <property type="molecule type" value="Genomic_DNA"/>
</dbReference>
<feature type="compositionally biased region" description="Low complexity" evidence="6">
    <location>
        <begin position="549"/>
        <end position="566"/>
    </location>
</feature>
<dbReference type="PANTHER" id="PTHR10736">
    <property type="entry name" value="BESTROPHIN"/>
    <property type="match status" value="1"/>
</dbReference>
<evidence type="ECO:0000256" key="2">
    <source>
        <dbReference type="ARBA" id="ARBA00022692"/>
    </source>
</evidence>
<dbReference type="InterPro" id="IPR000615">
    <property type="entry name" value="Bestrophin"/>
</dbReference>
<evidence type="ECO:0008006" key="10">
    <source>
        <dbReference type="Google" id="ProtNLM"/>
    </source>
</evidence>
<feature type="transmembrane region" description="Helical" evidence="7">
    <location>
        <begin position="237"/>
        <end position="258"/>
    </location>
</feature>
<evidence type="ECO:0000313" key="9">
    <source>
        <dbReference type="Proteomes" id="UP000092460"/>
    </source>
</evidence>
<evidence type="ECO:0000256" key="5">
    <source>
        <dbReference type="ARBA" id="ARBA00034769"/>
    </source>
</evidence>
<dbReference type="PANTHER" id="PTHR10736:SF65">
    <property type="entry name" value="BESTROPHIN 1, ISOFORM C-RELATED"/>
    <property type="match status" value="1"/>
</dbReference>
<accession>A0A1B0AXS7</accession>
<feature type="transmembrane region" description="Helical" evidence="7">
    <location>
        <begin position="835"/>
        <end position="856"/>
    </location>
</feature>
<reference evidence="9" key="1">
    <citation type="submission" date="2015-01" db="EMBL/GenBank/DDBJ databases">
        <authorList>
            <person name="Aksoy S."/>
            <person name="Warren W."/>
            <person name="Wilson R.K."/>
        </authorList>
    </citation>
    <scope>NUCLEOTIDE SEQUENCE [LARGE SCALE GENOMIC DNA]</scope>
    <source>
        <strain evidence="9">IAEA</strain>
    </source>
</reference>
<reference evidence="8" key="2">
    <citation type="submission" date="2020-05" db="UniProtKB">
        <authorList>
            <consortium name="EnsemblMetazoa"/>
        </authorList>
    </citation>
    <scope>IDENTIFICATION</scope>
    <source>
        <strain evidence="8">IAEA</strain>
    </source>
</reference>
<dbReference type="GO" id="GO:0005254">
    <property type="term" value="F:chloride channel activity"/>
    <property type="evidence" value="ECO:0007669"/>
    <property type="project" value="InterPro"/>
</dbReference>
<feature type="transmembrane region" description="Helical" evidence="7">
    <location>
        <begin position="32"/>
        <end position="55"/>
    </location>
</feature>
<evidence type="ECO:0000256" key="4">
    <source>
        <dbReference type="ARBA" id="ARBA00023136"/>
    </source>
</evidence>
<dbReference type="Proteomes" id="UP000092460">
    <property type="component" value="Unassembled WGS sequence"/>
</dbReference>
<feature type="region of interest" description="Disordered" evidence="6">
    <location>
        <begin position="511"/>
        <end position="535"/>
    </location>
</feature>
<feature type="compositionally biased region" description="Polar residues" evidence="6">
    <location>
        <begin position="567"/>
        <end position="578"/>
    </location>
</feature>
<evidence type="ECO:0000313" key="8">
    <source>
        <dbReference type="EnsemblMetazoa" id="GPPI012289-PA"/>
    </source>
</evidence>
<evidence type="ECO:0000256" key="3">
    <source>
        <dbReference type="ARBA" id="ARBA00022989"/>
    </source>
</evidence>
<feature type="transmembrane region" description="Helical" evidence="7">
    <location>
        <begin position="129"/>
        <end position="148"/>
    </location>
</feature>
<feature type="compositionally biased region" description="Basic and acidic residues" evidence="6">
    <location>
        <begin position="950"/>
        <end position="969"/>
    </location>
</feature>
<evidence type="ECO:0000256" key="6">
    <source>
        <dbReference type="SAM" id="MobiDB-lite"/>
    </source>
</evidence>
<organism evidence="8 9">
    <name type="scientific">Glossina palpalis gambiensis</name>
    <dbReference type="NCBI Taxonomy" id="67801"/>
    <lineage>
        <taxon>Eukaryota</taxon>
        <taxon>Metazoa</taxon>
        <taxon>Ecdysozoa</taxon>
        <taxon>Arthropoda</taxon>
        <taxon>Hexapoda</taxon>
        <taxon>Insecta</taxon>
        <taxon>Pterygota</taxon>
        <taxon>Neoptera</taxon>
        <taxon>Endopterygota</taxon>
        <taxon>Diptera</taxon>
        <taxon>Brachycera</taxon>
        <taxon>Muscomorpha</taxon>
        <taxon>Hippoboscoidea</taxon>
        <taxon>Glossinidae</taxon>
        <taxon>Glossina</taxon>
    </lineage>
</organism>
<proteinExistence type="inferred from homology"/>
<dbReference type="STRING" id="67801.A0A1B0AXS7"/>
<sequence>MTIYYASEVATCRGFGCFPKLLLRWRASIYKLLWVDLVIYILIYYSLNCCYMFLFTAAQKKVFEDLVSYCYQRASLIPVIFVLGFFVSLAVQRWWAQYMTLPWPDSTAVYVSALVTGQDERGRLMRRTIMRYVCLSHTLVMTMIAPRVKRRFPKLEYIKDAGLLTENEMKIFKGMIEKFGYQHTYWVPIVWATSIVTRARKEGRVRDDASLRSLIDTLNGFRGMLMVLLFYDTISIPLVYTQVVTIAVYTFFVATVLGRQWTPRSDADGVYNLVDLFCPIISCLEFLFFMGWLKVAESLISPFGDDDDDFELNWLIDRNIQVSYLIVDEMHHDHPELVRDQYWDEIFPMKIPLAHDVEQGKVHVRFEEPPKHSTAKMYTSRYPSNESLSTLGRGGSHTTVYSDHLFGITSAIKKFLSMGERRSISDIPRTSSSYSIEKKVGYEALEGEDEEHSNIEGISSQSTNWERSQSMDLFDELQHLRSNEKRERQKKKISFLPYDGLPFQQQMQEQQERQLLQQHERISQRPIRRSTVAPGPSVVLRPSLVVRPSLTQKQQQPVLQSPDQQTEQQQRDSLQPQKQLKWLDPPTSEDDVQIQQGEEAPTEKNLKESEDDQQQERDEIEYQEKGQADLEAEEESAWKPQMTQAEKEKELQEEEQEKTFEAVVEYCSSYVTLIPLSFVLGFYVNLVMQRWWEQYMTIPWPDSLAVLVSAHVQGDDEGGRVMRRTIMRYVCACCTMVLSMISPCVKKRFPKLHHLVEAGLLQENEKQIIEDMNTAFPNHPKHWMPIVWATSIVARARKEGRIRDDYAVKTLIDTLNSFRGSCGTLMYYDFITVPLVYTQVVTIAVYSFFICSLLAHQWTIRKADTYESLDFYTPVFMTLQFFFYMGWLKVAETLINPFGEDDDDFEVNWMIDRHLQVSYMIVDEMHQEHPELVKDQYWDEVFPNELPYETDVKREKPPEHSTAKYDKEYNAPTHSGQHSLASLDKSRGRLTSVFSQRSEQFNQTFQRYSTLSDNELPPMELKSKTHLLETGSLISATESIQTITSYYLPRPTTRTILQPYFFEAILEDVEEGLYEDDYDDRIESKSTDKGSSEPEYELDLFDRLRLERQQQRVKRMNDYLEDQFGSNFRLAYKDPMPRPAKKIQTEAGKDEMNEVQTLFKSDNMAKIRSPAKTQTVQFQDEVQFTPKYATVATSPMESFSTLSVVSEDSRQAPVTLSTIGTSPMESASTLSFVATGNRAPQPEHVILTTSPMPSGLSILTVYSSETEIHETSNGNSQEKKLQRKDEDK</sequence>
<keyword evidence="4 7" id="KW-0472">Membrane</keyword>
<feature type="transmembrane region" description="Helical" evidence="7">
    <location>
        <begin position="868"/>
        <end position="887"/>
    </location>
</feature>
<feature type="compositionally biased region" description="Polar residues" evidence="6">
    <location>
        <begin position="456"/>
        <end position="465"/>
    </location>
</feature>
<dbReference type="EnsemblMetazoa" id="GPPI012289-RA">
    <property type="protein sequence ID" value="GPPI012289-PA"/>
    <property type="gene ID" value="GPPI012289"/>
</dbReference>
<feature type="compositionally biased region" description="Polar residues" evidence="6">
    <location>
        <begin position="1267"/>
        <end position="1276"/>
    </location>
</feature>
<dbReference type="VEuPathDB" id="VectorBase:GPPI012289"/>
<dbReference type="InterPro" id="IPR021134">
    <property type="entry name" value="Bestrophin-like"/>
</dbReference>